<dbReference type="PANTHER" id="PTHR47589">
    <property type="entry name" value="FATTY-ACID-BINDING PROTEIN 1"/>
    <property type="match status" value="1"/>
</dbReference>
<feature type="region of interest" description="Disordered" evidence="2">
    <location>
        <begin position="1"/>
        <end position="85"/>
    </location>
</feature>
<gene>
    <name evidence="5" type="primary">LOC113722985</name>
    <name evidence="6" type="synonym">LOC140007569</name>
</gene>
<reference evidence="5 6" key="2">
    <citation type="submission" date="2025-05" db="UniProtKB">
        <authorList>
            <consortium name="RefSeq"/>
        </authorList>
    </citation>
    <scope>IDENTIFICATION</scope>
    <source>
        <tissue evidence="5 6">Leaves</tissue>
    </source>
</reference>
<organism evidence="4 5">
    <name type="scientific">Coffea arabica</name>
    <name type="common">Arabian coffee</name>
    <dbReference type="NCBI Taxonomy" id="13443"/>
    <lineage>
        <taxon>Eukaryota</taxon>
        <taxon>Viridiplantae</taxon>
        <taxon>Streptophyta</taxon>
        <taxon>Embryophyta</taxon>
        <taxon>Tracheophyta</taxon>
        <taxon>Spermatophyta</taxon>
        <taxon>Magnoliopsida</taxon>
        <taxon>eudicotyledons</taxon>
        <taxon>Gunneridae</taxon>
        <taxon>Pentapetalae</taxon>
        <taxon>asterids</taxon>
        <taxon>lamiids</taxon>
        <taxon>Gentianales</taxon>
        <taxon>Rubiaceae</taxon>
        <taxon>Ixoroideae</taxon>
        <taxon>Gardenieae complex</taxon>
        <taxon>Bertiereae - Coffeeae clade</taxon>
        <taxon>Coffeeae</taxon>
        <taxon>Coffea</taxon>
    </lineage>
</organism>
<dbReference type="GeneID" id="113722985"/>
<reference evidence="4" key="1">
    <citation type="journal article" date="2025" name="Foods">
        <title>Unveiling the Microbial Signatures of Arabica Coffee Cherries: Insights into Ripeness Specific Diversity, Functional Traits, and Implications for Quality and Safety.</title>
        <authorList>
            <consortium name="RefSeq"/>
            <person name="Tenea G.N."/>
            <person name="Cifuentes V."/>
            <person name="Reyes P."/>
            <person name="Cevallos-Vallejos M."/>
        </authorList>
    </citation>
    <scope>NUCLEOTIDE SEQUENCE [LARGE SCALE GENOMIC DNA]</scope>
</reference>
<evidence type="ECO:0000256" key="2">
    <source>
        <dbReference type="SAM" id="MobiDB-lite"/>
    </source>
</evidence>
<evidence type="ECO:0000259" key="3">
    <source>
        <dbReference type="Pfam" id="PF16036"/>
    </source>
</evidence>
<dbReference type="Gene3D" id="1.10.890.20">
    <property type="match status" value="1"/>
</dbReference>
<dbReference type="OrthoDB" id="18193at2759"/>
<dbReference type="InterPro" id="IPR016088">
    <property type="entry name" value="Chalcone_isomerase_3-sand"/>
</dbReference>
<dbReference type="GO" id="GO:0006631">
    <property type="term" value="P:fatty acid metabolic process"/>
    <property type="evidence" value="ECO:0007669"/>
    <property type="project" value="TreeGrafter"/>
</dbReference>
<feature type="compositionally biased region" description="Basic and acidic residues" evidence="2">
    <location>
        <begin position="48"/>
        <end position="83"/>
    </location>
</feature>
<dbReference type="RefSeq" id="XP_027102035.2">
    <property type="nucleotide sequence ID" value="XM_027246234.2"/>
</dbReference>
<dbReference type="InterPro" id="IPR016087">
    <property type="entry name" value="Chalcone_isomerase"/>
</dbReference>
<dbReference type="InterPro" id="IPR044228">
    <property type="entry name" value="FAP1"/>
</dbReference>
<dbReference type="Gene3D" id="3.50.70.10">
    <property type="match status" value="1"/>
</dbReference>
<dbReference type="GO" id="GO:0009570">
    <property type="term" value="C:chloroplast stroma"/>
    <property type="evidence" value="ECO:0007669"/>
    <property type="project" value="TreeGrafter"/>
</dbReference>
<name>A0A6P6VHL2_COFAR</name>
<evidence type="ECO:0000313" key="4">
    <source>
        <dbReference type="Proteomes" id="UP001652660"/>
    </source>
</evidence>
<dbReference type="RefSeq" id="XP_071906376.1">
    <property type="nucleotide sequence ID" value="XM_072050275.1"/>
</dbReference>
<protein>
    <submittedName>
        <fullName evidence="5 6">Chalcone isomerase-like protein 1</fullName>
    </submittedName>
</protein>
<dbReference type="InterPro" id="IPR036298">
    <property type="entry name" value="Chalcone_isomerase_sf"/>
</dbReference>
<dbReference type="PANTHER" id="PTHR47589:SF4">
    <property type="entry name" value="FATTY-ACID-BINDING PROTEIN 1-LIKE"/>
    <property type="match status" value="1"/>
</dbReference>
<dbReference type="Proteomes" id="UP001652660">
    <property type="component" value="Chromosome 5c"/>
</dbReference>
<dbReference type="SUPFAM" id="SSF54626">
    <property type="entry name" value="Chalcone isomerase"/>
    <property type="match status" value="1"/>
</dbReference>
<feature type="compositionally biased region" description="Basic and acidic residues" evidence="2">
    <location>
        <begin position="29"/>
        <end position="40"/>
    </location>
</feature>
<evidence type="ECO:0000313" key="5">
    <source>
        <dbReference type="RefSeq" id="XP_027102035.2"/>
    </source>
</evidence>
<evidence type="ECO:0000313" key="6">
    <source>
        <dbReference type="RefSeq" id="XP_071906376.1"/>
    </source>
</evidence>
<comment type="similarity">
    <text evidence="1">Belongs to the chalcone isomerase family.</text>
</comment>
<dbReference type="GO" id="GO:0016872">
    <property type="term" value="F:intramolecular lyase activity"/>
    <property type="evidence" value="ECO:0007669"/>
    <property type="project" value="InterPro"/>
</dbReference>
<feature type="domain" description="Chalcone isomerase" evidence="3">
    <location>
        <begin position="156"/>
        <end position="274"/>
    </location>
</feature>
<evidence type="ECO:0000256" key="1">
    <source>
        <dbReference type="ARBA" id="ARBA00007166"/>
    </source>
</evidence>
<dbReference type="Pfam" id="PF16036">
    <property type="entry name" value="Chalcone_3"/>
    <property type="match status" value="1"/>
</dbReference>
<dbReference type="GO" id="GO:0005504">
    <property type="term" value="F:fatty acid binding"/>
    <property type="evidence" value="ECO:0007669"/>
    <property type="project" value="TreeGrafter"/>
</dbReference>
<keyword evidence="4" id="KW-1185">Reference proteome</keyword>
<accession>A0A6P6VHL2</accession>
<dbReference type="AlphaFoldDB" id="A0A6P6VHL2"/>
<dbReference type="InterPro" id="IPR016089">
    <property type="entry name" value="Chalcone_isomerase_bundle_sf"/>
</dbReference>
<proteinExistence type="inferred from homology"/>
<sequence length="283" mass="31094">MPTAVDEVTAKTEMVEIEPNTGLALKTATNEEKANDEPEAKISTGEAPKPKDMQQKNEPGDPDDAKSQKVGEEKEPECHKEQEADVPVEVEPKTGVSFPVKLNDGKQLEAVGLRKKSMLGLGIKIYAFGIYADNDQLKALVRDKIGKAPAKPTKEMYHMVIDSDVGTIVRLVIVFSSLTMSMVRKNFDEGLGAAIKKLTGGKKEELTKMIMGEASDDIKLIPGSEIEISRLPGYILQTKVMGEVVSNVQSELLCRAYMYLYLGDDPFDKEAKDKFGSSLLHLF</sequence>